<evidence type="ECO:0000313" key="8">
    <source>
        <dbReference type="Proteomes" id="UP000694727"/>
    </source>
</evidence>
<evidence type="ECO:0000256" key="2">
    <source>
        <dbReference type="PROSITE-ProRule" id="PRU00168"/>
    </source>
</evidence>
<dbReference type="Gene3D" id="1.20.870.10">
    <property type="entry name" value="Son of sevenless (SoS) protein Chain: S domain 1"/>
    <property type="match status" value="1"/>
</dbReference>
<feature type="region of interest" description="Disordered" evidence="3">
    <location>
        <begin position="453"/>
        <end position="473"/>
    </location>
</feature>
<evidence type="ECO:0008006" key="9">
    <source>
        <dbReference type="Google" id="ProtNLM"/>
    </source>
</evidence>
<dbReference type="PROSITE" id="PS50009">
    <property type="entry name" value="RASGEF_CAT"/>
    <property type="match status" value="1"/>
</dbReference>
<evidence type="ECO:0000313" key="7">
    <source>
        <dbReference type="Ensembl" id="ENSSSCP00025027478.1"/>
    </source>
</evidence>
<reference evidence="7" key="1">
    <citation type="submission" date="2025-08" db="UniProtKB">
        <authorList>
            <consortium name="Ensembl"/>
        </authorList>
    </citation>
    <scope>IDENTIFICATION</scope>
</reference>
<dbReference type="Ensembl" id="ENSSSCT00025064519.1">
    <property type="protein sequence ID" value="ENSSSCP00025027478.1"/>
    <property type="gene ID" value="ENSSSCG00025047221.1"/>
</dbReference>
<accession>A0A8D0S746</accession>
<dbReference type="GO" id="GO:0007264">
    <property type="term" value="P:small GTPase-mediated signal transduction"/>
    <property type="evidence" value="ECO:0007669"/>
    <property type="project" value="InterPro"/>
</dbReference>
<protein>
    <recommendedName>
        <fullName evidence="9">Ral guanine nucleotide dissociation stimulator-like 2</fullName>
    </recommendedName>
</protein>
<dbReference type="Gene3D" id="3.10.20.90">
    <property type="entry name" value="Phosphatidylinositol 3-kinase Catalytic Subunit, Chain A, domain 1"/>
    <property type="match status" value="1"/>
</dbReference>
<feature type="compositionally biased region" description="Low complexity" evidence="3">
    <location>
        <begin position="787"/>
        <end position="796"/>
    </location>
</feature>
<dbReference type="Pfam" id="PF00618">
    <property type="entry name" value="RasGEF_N"/>
    <property type="match status" value="1"/>
</dbReference>
<dbReference type="InterPro" id="IPR000651">
    <property type="entry name" value="Ras-like_Gua-exchang_fac_N"/>
</dbReference>
<dbReference type="PANTHER" id="PTHR23113">
    <property type="entry name" value="GUANINE NUCLEOTIDE EXCHANGE FACTOR"/>
    <property type="match status" value="1"/>
</dbReference>
<feature type="region of interest" description="Disordered" evidence="3">
    <location>
        <begin position="629"/>
        <end position="689"/>
    </location>
</feature>
<dbReference type="SUPFAM" id="SSF54236">
    <property type="entry name" value="Ubiquitin-like"/>
    <property type="match status" value="1"/>
</dbReference>
<dbReference type="InterPro" id="IPR036964">
    <property type="entry name" value="RASGEF_cat_dom_sf"/>
</dbReference>
<name>A0A8D0S746_PIG</name>
<evidence type="ECO:0000259" key="6">
    <source>
        <dbReference type="PROSITE" id="PS50212"/>
    </source>
</evidence>
<proteinExistence type="predicted"/>
<dbReference type="CDD" id="cd00155">
    <property type="entry name" value="RasGEF"/>
    <property type="match status" value="1"/>
</dbReference>
<dbReference type="InterPro" id="IPR023578">
    <property type="entry name" value="Ras_GEF_dom_sf"/>
</dbReference>
<dbReference type="PANTHER" id="PTHR23113:SF350">
    <property type="entry name" value="RAL GUANINE NUCLEOTIDE DISSOCIATION STIMULATOR-LIKE 2 ISOFORM X1"/>
    <property type="match status" value="1"/>
</dbReference>
<dbReference type="SMART" id="SM00147">
    <property type="entry name" value="RasGEF"/>
    <property type="match status" value="1"/>
</dbReference>
<dbReference type="InterPro" id="IPR000159">
    <property type="entry name" value="RA_dom"/>
</dbReference>
<feature type="domain" description="Ras-GEF" evidence="4">
    <location>
        <begin position="291"/>
        <end position="561"/>
    </location>
</feature>
<feature type="domain" description="Ras-associating" evidence="5">
    <location>
        <begin position="693"/>
        <end position="780"/>
    </location>
</feature>
<dbReference type="SUPFAM" id="SSF48366">
    <property type="entry name" value="Ras GEF"/>
    <property type="match status" value="1"/>
</dbReference>
<keyword evidence="1 2" id="KW-0344">Guanine-nucleotide releasing factor</keyword>
<dbReference type="PROSITE" id="PS00720">
    <property type="entry name" value="RASGEF"/>
    <property type="match status" value="1"/>
</dbReference>
<dbReference type="AlphaFoldDB" id="A0A8D0S746"/>
<feature type="domain" description="N-terminal Ras-GEF" evidence="6">
    <location>
        <begin position="136"/>
        <end position="260"/>
    </location>
</feature>
<feature type="compositionally biased region" description="Polar residues" evidence="3">
    <location>
        <begin position="638"/>
        <end position="652"/>
    </location>
</feature>
<dbReference type="InterPro" id="IPR008937">
    <property type="entry name" value="Ras-like_GEF"/>
</dbReference>
<evidence type="ECO:0000256" key="3">
    <source>
        <dbReference type="SAM" id="MobiDB-lite"/>
    </source>
</evidence>
<dbReference type="Pfam" id="PF00617">
    <property type="entry name" value="RasGEF"/>
    <property type="match status" value="1"/>
</dbReference>
<feature type="compositionally biased region" description="Gly residues" evidence="3">
    <location>
        <begin position="675"/>
        <end position="689"/>
    </location>
</feature>
<dbReference type="InterPro" id="IPR029071">
    <property type="entry name" value="Ubiquitin-like_domsf"/>
</dbReference>
<dbReference type="InterPro" id="IPR001895">
    <property type="entry name" value="RASGEF_cat_dom"/>
</dbReference>
<organism evidence="7 8">
    <name type="scientific">Sus scrofa</name>
    <name type="common">Pig</name>
    <dbReference type="NCBI Taxonomy" id="9823"/>
    <lineage>
        <taxon>Eukaryota</taxon>
        <taxon>Metazoa</taxon>
        <taxon>Chordata</taxon>
        <taxon>Craniata</taxon>
        <taxon>Vertebrata</taxon>
        <taxon>Euteleostomi</taxon>
        <taxon>Mammalia</taxon>
        <taxon>Eutheria</taxon>
        <taxon>Laurasiatheria</taxon>
        <taxon>Artiodactyla</taxon>
        <taxon>Suina</taxon>
        <taxon>Suidae</taxon>
        <taxon>Sus</taxon>
    </lineage>
</organism>
<dbReference type="SMART" id="SM00229">
    <property type="entry name" value="RasGEFN"/>
    <property type="match status" value="1"/>
</dbReference>
<dbReference type="InterPro" id="IPR019804">
    <property type="entry name" value="Ras_G-nucl-exch_fac_CS"/>
</dbReference>
<dbReference type="Gene3D" id="1.10.840.10">
    <property type="entry name" value="Ras guanine-nucleotide exchange factors catalytic domain"/>
    <property type="match status" value="1"/>
</dbReference>
<feature type="region of interest" description="Disordered" evidence="3">
    <location>
        <begin position="781"/>
        <end position="806"/>
    </location>
</feature>
<evidence type="ECO:0000256" key="1">
    <source>
        <dbReference type="ARBA" id="ARBA00022658"/>
    </source>
</evidence>
<dbReference type="Proteomes" id="UP000694727">
    <property type="component" value="Unplaced"/>
</dbReference>
<dbReference type="PROSITE" id="PS50212">
    <property type="entry name" value="RASGEF_NTER"/>
    <property type="match status" value="1"/>
</dbReference>
<dbReference type="CDD" id="cd17211">
    <property type="entry name" value="RA_RGL2"/>
    <property type="match status" value="1"/>
</dbReference>
<evidence type="ECO:0000259" key="4">
    <source>
        <dbReference type="PROSITE" id="PS50009"/>
    </source>
</evidence>
<dbReference type="SMART" id="SM00314">
    <property type="entry name" value="RA"/>
    <property type="match status" value="1"/>
</dbReference>
<sequence>MRLQLLKVSASGFLPLSLPLYPRFAPWLLLLWGSALGGRGYSGLQDQGSCIPFSPSLQSPRLHRALRRLGGGCLGPSRGDLGSPAPPTPRTRWYCPPPQQAPVSAWNEEEDGATFTVTSRQYQPPDPLAPRPPPRFSRRLRAGTLEALVRHLLDAGTSGADVTFTAAFLATHRAFTSTPAVLGLVADRLEALESRPPDELERTKGVAISVLSTWLASHPEDFGSEVKGQLDRLESFLLRTGYAAGEGVGGGGADLIRNLRSRVDPQPPDLPKPLALPGDPPADPTDVLVFLADHLAEQLTLLDAELFLNLVPSQCLGALWGHRDRPGHAHLCPSVRATVTQFNRVAGAVVSSVLGATSTGEGPGEVTVRPLRPPQRARLLEKWIRVAEECRLLRNFSSVYAVVSALQSSPVHRLRVAWGEAARDSLRVFSNLCQIFSEEDNYSQSRELLLQEGKLQPSLEPTSKKSPRSGSRGGGVVPYLGTFLKDLVMLDAASKDELENGYINFDKRRKEFAVLSELRRLQNECRGYDLRPDPEIQRWLQGLRPLTETQSHRVSCEVEPLGTGDPPAPRVLRPTLVISQWTEVLGSVGGPTPLVSWDRPSVGADEAAGTPAPLLTRLAQHMKWPSVSSLDSALDGTPTLQSPVNPSHLSPPTSSPKPSRGHRRSASCGSPLSGGADGASRGAGCGSGPGASDCRIIRVQMELGEDGSVYKSILVTSQDKAPSVISRVLKKNNRDSAVASEYELVQLLPGERELTIPASANVFYAMDGASHDFLLRQRRRPSTATLGPSASGTPPSAGGGGSFPRIKATGRKIARALF</sequence>
<dbReference type="CDD" id="cd06224">
    <property type="entry name" value="REM"/>
    <property type="match status" value="1"/>
</dbReference>
<evidence type="ECO:0000259" key="5">
    <source>
        <dbReference type="PROSITE" id="PS50200"/>
    </source>
</evidence>
<dbReference type="Pfam" id="PF00788">
    <property type="entry name" value="RA"/>
    <property type="match status" value="1"/>
</dbReference>
<dbReference type="GO" id="GO:0005085">
    <property type="term" value="F:guanyl-nucleotide exchange factor activity"/>
    <property type="evidence" value="ECO:0007669"/>
    <property type="project" value="UniProtKB-KW"/>
</dbReference>
<dbReference type="PROSITE" id="PS50200">
    <property type="entry name" value="RA"/>
    <property type="match status" value="1"/>
</dbReference>